<dbReference type="PANTHER" id="PTHR46648">
    <property type="entry name" value="HIT FAMILY PROTEIN 1"/>
    <property type="match status" value="1"/>
</dbReference>
<organism evidence="4 5">
    <name type="scientific">Candidatus Gottesmanbacteria bacterium RBG_16_43_7</name>
    <dbReference type="NCBI Taxonomy" id="1798373"/>
    <lineage>
        <taxon>Bacteria</taxon>
        <taxon>Candidatus Gottesmaniibacteriota</taxon>
    </lineage>
</organism>
<dbReference type="SUPFAM" id="SSF54197">
    <property type="entry name" value="HIT-like"/>
    <property type="match status" value="1"/>
</dbReference>
<evidence type="ECO:0000313" key="4">
    <source>
        <dbReference type="EMBL" id="OGG09926.1"/>
    </source>
</evidence>
<dbReference type="GO" id="GO:0009117">
    <property type="term" value="P:nucleotide metabolic process"/>
    <property type="evidence" value="ECO:0007669"/>
    <property type="project" value="TreeGrafter"/>
</dbReference>
<dbReference type="EMBL" id="MFJC01000008">
    <property type="protein sequence ID" value="OGG09926.1"/>
    <property type="molecule type" value="Genomic_DNA"/>
</dbReference>
<feature type="active site" description="Tele-AMP-histidine intermediate" evidence="1">
    <location>
        <position position="93"/>
    </location>
</feature>
<dbReference type="STRING" id="1798373.A2154_02430"/>
<sequence length="136" mass="15880">MSRDCVFCRIVSRSEPADIVFESKSYLAFMDKYPQSAGHLQLIPKTHYHWIYELPDMGEIFSLAQKITHAIIPVLGADHIALGTFGNEVPHAHIWIVPYYSKQYQIQEGRRSESRINQRQKLYKLIFLRLAKEVFV</sequence>
<evidence type="ECO:0000313" key="5">
    <source>
        <dbReference type="Proteomes" id="UP000176854"/>
    </source>
</evidence>
<dbReference type="InterPro" id="IPR001310">
    <property type="entry name" value="Histidine_triad_HIT"/>
</dbReference>
<evidence type="ECO:0000259" key="3">
    <source>
        <dbReference type="PROSITE" id="PS51084"/>
    </source>
</evidence>
<dbReference type="PANTHER" id="PTHR46648:SF1">
    <property type="entry name" value="ADENOSINE 5'-MONOPHOSPHORAMIDASE HNT1"/>
    <property type="match status" value="1"/>
</dbReference>
<reference evidence="4 5" key="1">
    <citation type="journal article" date="2016" name="Nat. Commun.">
        <title>Thousands of microbial genomes shed light on interconnected biogeochemical processes in an aquifer system.</title>
        <authorList>
            <person name="Anantharaman K."/>
            <person name="Brown C.T."/>
            <person name="Hug L.A."/>
            <person name="Sharon I."/>
            <person name="Castelle C.J."/>
            <person name="Probst A.J."/>
            <person name="Thomas B.C."/>
            <person name="Singh A."/>
            <person name="Wilkins M.J."/>
            <person name="Karaoz U."/>
            <person name="Brodie E.L."/>
            <person name="Williams K.H."/>
            <person name="Hubbard S.S."/>
            <person name="Banfield J.F."/>
        </authorList>
    </citation>
    <scope>NUCLEOTIDE SEQUENCE [LARGE SCALE GENOMIC DNA]</scope>
</reference>
<protein>
    <recommendedName>
        <fullName evidence="3">HIT domain-containing protein</fullName>
    </recommendedName>
</protein>
<dbReference type="InterPro" id="IPR011146">
    <property type="entry name" value="HIT-like"/>
</dbReference>
<comment type="caution">
    <text evidence="2">Lacks conserved residue(s) required for the propagation of feature annotation.</text>
</comment>
<name>A0A1F5ZBQ8_9BACT</name>
<dbReference type="PROSITE" id="PS51084">
    <property type="entry name" value="HIT_2"/>
    <property type="match status" value="1"/>
</dbReference>
<dbReference type="InterPro" id="IPR036265">
    <property type="entry name" value="HIT-like_sf"/>
</dbReference>
<evidence type="ECO:0000256" key="2">
    <source>
        <dbReference type="PROSITE-ProRule" id="PRU00464"/>
    </source>
</evidence>
<accession>A0A1F5ZBQ8</accession>
<dbReference type="Proteomes" id="UP000176854">
    <property type="component" value="Unassembled WGS sequence"/>
</dbReference>
<gene>
    <name evidence="4" type="ORF">A2154_02430</name>
</gene>
<comment type="caution">
    <text evidence="4">The sequence shown here is derived from an EMBL/GenBank/DDBJ whole genome shotgun (WGS) entry which is preliminary data.</text>
</comment>
<feature type="domain" description="HIT" evidence="3">
    <location>
        <begin position="6"/>
        <end position="106"/>
    </location>
</feature>
<dbReference type="AlphaFoldDB" id="A0A1F5ZBQ8"/>
<dbReference type="PRINTS" id="PR00332">
    <property type="entry name" value="HISTRIAD"/>
</dbReference>
<proteinExistence type="predicted"/>
<evidence type="ECO:0000256" key="1">
    <source>
        <dbReference type="PIRSR" id="PIRSR601310-1"/>
    </source>
</evidence>
<dbReference type="Pfam" id="PF01230">
    <property type="entry name" value="HIT"/>
    <property type="match status" value="1"/>
</dbReference>
<dbReference type="Gene3D" id="3.30.428.10">
    <property type="entry name" value="HIT-like"/>
    <property type="match status" value="1"/>
</dbReference>
<dbReference type="GO" id="GO:0003824">
    <property type="term" value="F:catalytic activity"/>
    <property type="evidence" value="ECO:0007669"/>
    <property type="project" value="InterPro"/>
</dbReference>